<evidence type="ECO:0000256" key="9">
    <source>
        <dbReference type="ARBA" id="ARBA00037387"/>
    </source>
</evidence>
<evidence type="ECO:0000259" key="12">
    <source>
        <dbReference type="PROSITE" id="PS51094"/>
    </source>
</evidence>
<dbReference type="InterPro" id="IPR051351">
    <property type="entry name" value="Ascorbate-PTS_EIIA_comp"/>
</dbReference>
<dbReference type="InterPro" id="IPR016152">
    <property type="entry name" value="PTrfase/Anion_transptr"/>
</dbReference>
<evidence type="ECO:0000313" key="16">
    <source>
        <dbReference type="Proteomes" id="UP000440004"/>
    </source>
</evidence>
<reference evidence="15 16" key="1">
    <citation type="submission" date="2019-10" db="EMBL/GenBank/DDBJ databases">
        <title>Alkalibaculum tamaniensis sp.nov., a new alkaliphilic acetogen, isolated on methoxylated aromatics from a mud volcano.</title>
        <authorList>
            <person name="Khomyakova M.A."/>
            <person name="Merkel A.Y."/>
            <person name="Bonch-Osmolovskaya E.A."/>
            <person name="Slobodkin A.I."/>
        </authorList>
    </citation>
    <scope>NUCLEOTIDE SEQUENCE [LARGE SCALE GENOMIC DNA]</scope>
    <source>
        <strain evidence="15 16">M08DMB</strain>
    </source>
</reference>
<dbReference type="Gene3D" id="1.10.1790.10">
    <property type="entry name" value="PRD domain"/>
    <property type="match status" value="1"/>
</dbReference>
<dbReference type="SUPFAM" id="SSF63520">
    <property type="entry name" value="PTS-regulatory domain, PRD"/>
    <property type="match status" value="1"/>
</dbReference>
<feature type="domain" description="PTS EIIA type-2" evidence="12">
    <location>
        <begin position="544"/>
        <end position="684"/>
    </location>
</feature>
<proteinExistence type="predicted"/>
<dbReference type="GO" id="GO:0016301">
    <property type="term" value="F:kinase activity"/>
    <property type="evidence" value="ECO:0007669"/>
    <property type="project" value="UniProtKB-KW"/>
</dbReference>
<dbReference type="GO" id="GO:0008982">
    <property type="term" value="F:protein-N(PI)-phosphohistidine-sugar phosphotransferase activity"/>
    <property type="evidence" value="ECO:0007669"/>
    <property type="project" value="InterPro"/>
</dbReference>
<evidence type="ECO:0000256" key="10">
    <source>
        <dbReference type="ARBA" id="ARBA00041175"/>
    </source>
</evidence>
<keyword evidence="7" id="KW-0418">Kinase</keyword>
<dbReference type="SUPFAM" id="SSF55804">
    <property type="entry name" value="Phoshotransferase/anion transport protein"/>
    <property type="match status" value="1"/>
</dbReference>
<dbReference type="PROSITE" id="PS51372">
    <property type="entry name" value="PRD_2"/>
    <property type="match status" value="2"/>
</dbReference>
<dbReference type="GO" id="GO:0005737">
    <property type="term" value="C:cytoplasm"/>
    <property type="evidence" value="ECO:0007669"/>
    <property type="project" value="UniProtKB-SubCell"/>
</dbReference>
<feature type="domain" description="PRD" evidence="14">
    <location>
        <begin position="185"/>
        <end position="288"/>
    </location>
</feature>
<evidence type="ECO:0000256" key="6">
    <source>
        <dbReference type="ARBA" id="ARBA00022683"/>
    </source>
</evidence>
<evidence type="ECO:0000313" key="15">
    <source>
        <dbReference type="EMBL" id="MPW25367.1"/>
    </source>
</evidence>
<keyword evidence="2" id="KW-0813">Transport</keyword>
<evidence type="ECO:0000256" key="8">
    <source>
        <dbReference type="ARBA" id="ARBA00023159"/>
    </source>
</evidence>
<gene>
    <name evidence="15" type="ORF">GC105_06160</name>
</gene>
<evidence type="ECO:0000256" key="5">
    <source>
        <dbReference type="ARBA" id="ARBA00022679"/>
    </source>
</evidence>
<keyword evidence="8" id="KW-0010">Activator</keyword>
<evidence type="ECO:0000256" key="2">
    <source>
        <dbReference type="ARBA" id="ARBA00022448"/>
    </source>
</evidence>
<evidence type="ECO:0000256" key="1">
    <source>
        <dbReference type="ARBA" id="ARBA00004496"/>
    </source>
</evidence>
<dbReference type="InterPro" id="IPR011608">
    <property type="entry name" value="PRD"/>
</dbReference>
<comment type="function">
    <text evidence="9">The phosphoenolpyruvate-dependent sugar phosphotransferase system (sugar PTS), a major carbohydrate active transport system, catalyzes the phosphorylation of incoming sugar substrates concomitantly with their translocation across the cell membrane. The enzyme II UlaABC PTS system is involved in ascorbate transport.</text>
</comment>
<dbReference type="InterPro" id="IPR013011">
    <property type="entry name" value="PTS_EIIB_2"/>
</dbReference>
<evidence type="ECO:0000256" key="3">
    <source>
        <dbReference type="ARBA" id="ARBA00022490"/>
    </source>
</evidence>
<dbReference type="CDD" id="cd05568">
    <property type="entry name" value="PTS_IIB_bgl_like"/>
    <property type="match status" value="1"/>
</dbReference>
<dbReference type="RefSeq" id="WP_152802801.1">
    <property type="nucleotide sequence ID" value="NZ_WHNX01000007.1"/>
</dbReference>
<comment type="subcellular location">
    <subcellularLocation>
        <location evidence="1">Cytoplasm</location>
    </subcellularLocation>
</comment>
<dbReference type="EMBL" id="WHNX01000007">
    <property type="protein sequence ID" value="MPW25367.1"/>
    <property type="molecule type" value="Genomic_DNA"/>
</dbReference>
<feature type="domain" description="PRD" evidence="14">
    <location>
        <begin position="290"/>
        <end position="397"/>
    </location>
</feature>
<evidence type="ECO:0000256" key="4">
    <source>
        <dbReference type="ARBA" id="ARBA00022553"/>
    </source>
</evidence>
<keyword evidence="6" id="KW-0598">Phosphotransferase system</keyword>
<name>A0A6A7K825_9FIRM</name>
<organism evidence="15 16">
    <name type="scientific">Alkalibaculum sporogenes</name>
    <dbReference type="NCBI Taxonomy" id="2655001"/>
    <lineage>
        <taxon>Bacteria</taxon>
        <taxon>Bacillati</taxon>
        <taxon>Bacillota</taxon>
        <taxon>Clostridia</taxon>
        <taxon>Eubacteriales</taxon>
        <taxon>Eubacteriaceae</taxon>
        <taxon>Alkalibaculum</taxon>
    </lineage>
</organism>
<dbReference type="GO" id="GO:0009401">
    <property type="term" value="P:phosphoenolpyruvate-dependent sugar phosphotransferase system"/>
    <property type="evidence" value="ECO:0007669"/>
    <property type="project" value="UniProtKB-KW"/>
</dbReference>
<dbReference type="GO" id="GO:0006355">
    <property type="term" value="P:regulation of DNA-templated transcription"/>
    <property type="evidence" value="ECO:0007669"/>
    <property type="project" value="InterPro"/>
</dbReference>
<dbReference type="InterPro" id="IPR002178">
    <property type="entry name" value="PTS_EIIA_type-2_dom"/>
</dbReference>
<keyword evidence="3" id="KW-0963">Cytoplasm</keyword>
<evidence type="ECO:0000259" key="13">
    <source>
        <dbReference type="PROSITE" id="PS51099"/>
    </source>
</evidence>
<sequence>MNLDERSIEIITTIINQSDITSKELSKKLNLSRNQIDYGLRKINDFLEVESYTKVTRSQKGYFIIDERIKRLFLQDRRDQCVRVDYISSPQDRVQLILLMLLTNREDLSLYHFTDLLDVSKNTILRDFSNVREYITQYNLTIHYSRVNGYSIKGKEWDIRKVIYSVVEKIHDLFQGEEALMKYGKITRHEIEWYKKVLELVEGKLNIKYSDKRIWTAPYEFAIVINRIKNGKRIENEFGILFNDLSDTREYTVINLLFDKDFYIELPSDERLYMTLRILTMNVAEESQEINVDLLNDKVYQFLELLEKKSAIALSNKQELHQKLYLHLKSAVYRIKYKLTIDYPFINSLENEYVALYNLIENSLSPLEEFVGSKFPKQEILFISIFIGSYILDKENVTQDIKATLVCPNGVIFSNLLKNQLNEMFPFIYFSKPISIREYQQREMELDVDIVFSSVPINSRHYVIVVEDTIDETEKKRIENEVFKRVHNFNNSSVLQNKVMQIIKKYIDLDTQVECKIVKEIEYALRSPQQSIKKHIQREKNLLGIINCELIQITEDNLPWSAALEKACEPLLSQGYISENYIKVLHDLYKDIVPNIILGTSMIIPHARPEDGSKKLGVSLLKLSNGIKYKKGIINYIAVVSTLDYKNHTGAMYQLLKIATNKEVLSKLNAAKNSQQIYEVLKNSIEVREKGDRKRPVIL</sequence>
<dbReference type="Proteomes" id="UP000440004">
    <property type="component" value="Unassembled WGS sequence"/>
</dbReference>
<dbReference type="InterPro" id="IPR007737">
    <property type="entry name" value="Mga_HTH"/>
</dbReference>
<dbReference type="PROSITE" id="PS51099">
    <property type="entry name" value="PTS_EIIB_TYPE_2"/>
    <property type="match status" value="1"/>
</dbReference>
<dbReference type="Pfam" id="PF05043">
    <property type="entry name" value="Mga"/>
    <property type="match status" value="1"/>
</dbReference>
<dbReference type="InterPro" id="IPR036388">
    <property type="entry name" value="WH-like_DNA-bd_sf"/>
</dbReference>
<dbReference type="Gene3D" id="3.40.930.10">
    <property type="entry name" value="Mannitol-specific EII, Chain A"/>
    <property type="match status" value="1"/>
</dbReference>
<evidence type="ECO:0000256" key="7">
    <source>
        <dbReference type="ARBA" id="ARBA00022777"/>
    </source>
</evidence>
<dbReference type="PROSITE" id="PS51094">
    <property type="entry name" value="PTS_EIIA_TYPE_2"/>
    <property type="match status" value="1"/>
</dbReference>
<keyword evidence="16" id="KW-1185">Reference proteome</keyword>
<comment type="caution">
    <text evidence="15">The sequence shown here is derived from an EMBL/GenBank/DDBJ whole genome shotgun (WGS) entry which is preliminary data.</text>
</comment>
<feature type="domain" description="PTS EIIB type-2" evidence="13">
    <location>
        <begin position="401"/>
        <end position="490"/>
    </location>
</feature>
<protein>
    <recommendedName>
        <fullName evidence="10">Ascorbate-specific PTS system EIIA component</fullName>
    </recommendedName>
    <alternativeName>
        <fullName evidence="11">Ascorbate-specific phosphotransferase enzyme IIA component</fullName>
    </alternativeName>
</protein>
<dbReference type="InterPro" id="IPR036634">
    <property type="entry name" value="PRD_sf"/>
</dbReference>
<dbReference type="Gene3D" id="1.10.10.10">
    <property type="entry name" value="Winged helix-like DNA-binding domain superfamily/Winged helix DNA-binding domain"/>
    <property type="match status" value="1"/>
</dbReference>
<dbReference type="Pfam" id="PF00874">
    <property type="entry name" value="PRD"/>
    <property type="match status" value="1"/>
</dbReference>
<dbReference type="AlphaFoldDB" id="A0A6A7K825"/>
<keyword evidence="5" id="KW-0808">Transferase</keyword>
<dbReference type="PANTHER" id="PTHR36203:SF1">
    <property type="entry name" value="ASCORBATE-SPECIFIC PTS SYSTEM EIIA COMPONENT"/>
    <property type="match status" value="1"/>
</dbReference>
<dbReference type="PANTHER" id="PTHR36203">
    <property type="entry name" value="ASCORBATE-SPECIFIC PTS SYSTEM EIIA COMPONENT"/>
    <property type="match status" value="1"/>
</dbReference>
<evidence type="ECO:0000256" key="11">
    <source>
        <dbReference type="ARBA" id="ARBA00042072"/>
    </source>
</evidence>
<evidence type="ECO:0000259" key="14">
    <source>
        <dbReference type="PROSITE" id="PS51372"/>
    </source>
</evidence>
<dbReference type="Pfam" id="PF00359">
    <property type="entry name" value="PTS_EIIA_2"/>
    <property type="match status" value="1"/>
</dbReference>
<keyword evidence="4" id="KW-0597">Phosphoprotein</keyword>
<accession>A0A6A7K825</accession>